<name>A0ACB8QC01_9AGAM</name>
<evidence type="ECO:0000313" key="1">
    <source>
        <dbReference type="EMBL" id="KAI0029148.1"/>
    </source>
</evidence>
<comment type="caution">
    <text evidence="1">The sequence shown here is derived from an EMBL/GenBank/DDBJ whole genome shotgun (WGS) entry which is preliminary data.</text>
</comment>
<accession>A0ACB8QC01</accession>
<organism evidence="1 2">
    <name type="scientific">Vararia minispora EC-137</name>
    <dbReference type="NCBI Taxonomy" id="1314806"/>
    <lineage>
        <taxon>Eukaryota</taxon>
        <taxon>Fungi</taxon>
        <taxon>Dikarya</taxon>
        <taxon>Basidiomycota</taxon>
        <taxon>Agaricomycotina</taxon>
        <taxon>Agaricomycetes</taxon>
        <taxon>Russulales</taxon>
        <taxon>Lachnocladiaceae</taxon>
        <taxon>Vararia</taxon>
    </lineage>
</organism>
<sequence>MRLPLCRLVPRPPSRVYKTPSRLCRAYATHTRHPTASSLLSETLDHRQRSSQRVDNVGPFQLGLNSQSFAGQGRPKPWSELSAGGKAARATARTTNLVVILFGAGLTAVLVYALTSELFSSNSPTVLYNDACERIRTSPRVARQLPGNLVFHTSPPSALRPRHRNRTVTSQLVRDSSGHEHLLLSFYVQAAPPSASAASYLESFQSWLSSLPTLSSDDLASVASSITDRAKSLFRYLTGDAVPVRPPMSVPPAALPEQKREDPQGVWGSIAGVFGSLRGTGKGIGTEAGADTMAGRWQEGEVHVDFEKDASGNFVYRYLLIDIPNSRIRNPVRIFVERANGVRENEPVIRWDVS</sequence>
<proteinExistence type="predicted"/>
<keyword evidence="2" id="KW-1185">Reference proteome</keyword>
<reference evidence="1" key="2">
    <citation type="journal article" date="2022" name="New Phytol.">
        <title>Evolutionary transition to the ectomycorrhizal habit in the genomes of a hyperdiverse lineage of mushroom-forming fungi.</title>
        <authorList>
            <person name="Looney B."/>
            <person name="Miyauchi S."/>
            <person name="Morin E."/>
            <person name="Drula E."/>
            <person name="Courty P.E."/>
            <person name="Kohler A."/>
            <person name="Kuo A."/>
            <person name="LaButti K."/>
            <person name="Pangilinan J."/>
            <person name="Lipzen A."/>
            <person name="Riley R."/>
            <person name="Andreopoulos W."/>
            <person name="He G."/>
            <person name="Johnson J."/>
            <person name="Nolan M."/>
            <person name="Tritt A."/>
            <person name="Barry K.W."/>
            <person name="Grigoriev I.V."/>
            <person name="Nagy L.G."/>
            <person name="Hibbett D."/>
            <person name="Henrissat B."/>
            <person name="Matheny P.B."/>
            <person name="Labbe J."/>
            <person name="Martin F.M."/>
        </authorList>
    </citation>
    <scope>NUCLEOTIDE SEQUENCE</scope>
    <source>
        <strain evidence="1">EC-137</strain>
    </source>
</reference>
<dbReference type="EMBL" id="MU273695">
    <property type="protein sequence ID" value="KAI0029148.1"/>
    <property type="molecule type" value="Genomic_DNA"/>
</dbReference>
<evidence type="ECO:0000313" key="2">
    <source>
        <dbReference type="Proteomes" id="UP000814128"/>
    </source>
</evidence>
<gene>
    <name evidence="1" type="ORF">K488DRAFT_57064</name>
</gene>
<reference evidence="1" key="1">
    <citation type="submission" date="2021-02" db="EMBL/GenBank/DDBJ databases">
        <authorList>
            <consortium name="DOE Joint Genome Institute"/>
            <person name="Ahrendt S."/>
            <person name="Looney B.P."/>
            <person name="Miyauchi S."/>
            <person name="Morin E."/>
            <person name="Drula E."/>
            <person name="Courty P.E."/>
            <person name="Chicoki N."/>
            <person name="Fauchery L."/>
            <person name="Kohler A."/>
            <person name="Kuo A."/>
            <person name="Labutti K."/>
            <person name="Pangilinan J."/>
            <person name="Lipzen A."/>
            <person name="Riley R."/>
            <person name="Andreopoulos W."/>
            <person name="He G."/>
            <person name="Johnson J."/>
            <person name="Barry K.W."/>
            <person name="Grigoriev I.V."/>
            <person name="Nagy L."/>
            <person name="Hibbett D."/>
            <person name="Henrissat B."/>
            <person name="Matheny P.B."/>
            <person name="Labbe J."/>
            <person name="Martin F."/>
        </authorList>
    </citation>
    <scope>NUCLEOTIDE SEQUENCE</scope>
    <source>
        <strain evidence="1">EC-137</strain>
    </source>
</reference>
<protein>
    <submittedName>
        <fullName evidence="1">TIM21-domain-containing protein</fullName>
    </submittedName>
</protein>
<dbReference type="Proteomes" id="UP000814128">
    <property type="component" value="Unassembled WGS sequence"/>
</dbReference>